<feature type="compositionally biased region" description="Basic and acidic residues" evidence="1">
    <location>
        <begin position="63"/>
        <end position="79"/>
    </location>
</feature>
<dbReference type="AlphaFoldDB" id="A0AA88S8U0"/>
<feature type="region of interest" description="Disordered" evidence="1">
    <location>
        <begin position="1"/>
        <end position="79"/>
    </location>
</feature>
<proteinExistence type="predicted"/>
<keyword evidence="3" id="KW-1185">Reference proteome</keyword>
<gene>
    <name evidence="2" type="ORF">Q5P01_018801</name>
</gene>
<dbReference type="Proteomes" id="UP001187415">
    <property type="component" value="Unassembled WGS sequence"/>
</dbReference>
<evidence type="ECO:0000313" key="3">
    <source>
        <dbReference type="Proteomes" id="UP001187415"/>
    </source>
</evidence>
<sequence length="79" mass="8774">MGSRDTRVVPPPTLRPHCIPTGRRGLSHQRQTSKSRPSPRGGRRRAPSGDATATKASPLSCPRRREPCEQNLKITEETF</sequence>
<evidence type="ECO:0000256" key="1">
    <source>
        <dbReference type="SAM" id="MobiDB-lite"/>
    </source>
</evidence>
<accession>A0AA88S8U0</accession>
<protein>
    <submittedName>
        <fullName evidence="2">Uncharacterized protein</fullName>
    </submittedName>
</protein>
<dbReference type="EMBL" id="JAUPFM010000014">
    <property type="protein sequence ID" value="KAK2830870.1"/>
    <property type="molecule type" value="Genomic_DNA"/>
</dbReference>
<name>A0AA88S8U0_CHASR</name>
<comment type="caution">
    <text evidence="2">The sequence shown here is derived from an EMBL/GenBank/DDBJ whole genome shotgun (WGS) entry which is preliminary data.</text>
</comment>
<evidence type="ECO:0000313" key="2">
    <source>
        <dbReference type="EMBL" id="KAK2830870.1"/>
    </source>
</evidence>
<reference evidence="2" key="1">
    <citation type="submission" date="2023-07" db="EMBL/GenBank/DDBJ databases">
        <title>Chromosome-level Genome Assembly of Striped Snakehead (Channa striata).</title>
        <authorList>
            <person name="Liu H."/>
        </authorList>
    </citation>
    <scope>NUCLEOTIDE SEQUENCE</scope>
    <source>
        <strain evidence="2">Gz</strain>
        <tissue evidence="2">Muscle</tissue>
    </source>
</reference>
<organism evidence="2 3">
    <name type="scientific">Channa striata</name>
    <name type="common">Snakehead murrel</name>
    <name type="synonym">Ophicephalus striatus</name>
    <dbReference type="NCBI Taxonomy" id="64152"/>
    <lineage>
        <taxon>Eukaryota</taxon>
        <taxon>Metazoa</taxon>
        <taxon>Chordata</taxon>
        <taxon>Craniata</taxon>
        <taxon>Vertebrata</taxon>
        <taxon>Euteleostomi</taxon>
        <taxon>Actinopterygii</taxon>
        <taxon>Neopterygii</taxon>
        <taxon>Teleostei</taxon>
        <taxon>Neoteleostei</taxon>
        <taxon>Acanthomorphata</taxon>
        <taxon>Anabantaria</taxon>
        <taxon>Anabantiformes</taxon>
        <taxon>Channoidei</taxon>
        <taxon>Channidae</taxon>
        <taxon>Channa</taxon>
    </lineage>
</organism>